<keyword evidence="6 10" id="KW-0560">Oxidoreductase</keyword>
<name>A0A3B0ZZ65_9ZZZZ</name>
<dbReference type="PANTHER" id="PTHR30002:SF4">
    <property type="entry name" value="EPOXYQUEUOSINE REDUCTASE"/>
    <property type="match status" value="1"/>
</dbReference>
<keyword evidence="8" id="KW-0411">Iron-sulfur</keyword>
<organism evidence="10">
    <name type="scientific">hydrothermal vent metagenome</name>
    <dbReference type="NCBI Taxonomy" id="652676"/>
    <lineage>
        <taxon>unclassified sequences</taxon>
        <taxon>metagenomes</taxon>
        <taxon>ecological metagenomes</taxon>
    </lineage>
</organism>
<dbReference type="Pfam" id="PF08331">
    <property type="entry name" value="QueG_DUF1730"/>
    <property type="match status" value="1"/>
</dbReference>
<dbReference type="PROSITE" id="PS51379">
    <property type="entry name" value="4FE4S_FER_2"/>
    <property type="match status" value="1"/>
</dbReference>
<evidence type="ECO:0000256" key="4">
    <source>
        <dbReference type="ARBA" id="ARBA00022723"/>
    </source>
</evidence>
<feature type="domain" description="4Fe-4S ferredoxin-type" evidence="9">
    <location>
        <begin position="189"/>
        <end position="221"/>
    </location>
</feature>
<reference evidence="10" key="1">
    <citation type="submission" date="2018-06" db="EMBL/GenBank/DDBJ databases">
        <authorList>
            <person name="Zhirakovskaya E."/>
        </authorList>
    </citation>
    <scope>NUCLEOTIDE SEQUENCE</scope>
</reference>
<evidence type="ECO:0000256" key="7">
    <source>
        <dbReference type="ARBA" id="ARBA00023004"/>
    </source>
</evidence>
<evidence type="ECO:0000313" key="10">
    <source>
        <dbReference type="EMBL" id="VAW94550.1"/>
    </source>
</evidence>
<keyword evidence="1" id="KW-0004">4Fe-4S</keyword>
<keyword evidence="7" id="KW-0408">Iron</keyword>
<accession>A0A3B0ZZ65</accession>
<dbReference type="GO" id="GO:0046872">
    <property type="term" value="F:metal ion binding"/>
    <property type="evidence" value="ECO:0007669"/>
    <property type="project" value="UniProtKB-KW"/>
</dbReference>
<keyword evidence="2" id="KW-0963">Cytoplasm</keyword>
<dbReference type="SUPFAM" id="SSF54862">
    <property type="entry name" value="4Fe-4S ferredoxins"/>
    <property type="match status" value="1"/>
</dbReference>
<dbReference type="GO" id="GO:0052693">
    <property type="term" value="F:epoxyqueuosine reductase activity"/>
    <property type="evidence" value="ECO:0007669"/>
    <property type="project" value="UniProtKB-EC"/>
</dbReference>
<dbReference type="InterPro" id="IPR017900">
    <property type="entry name" value="4Fe4S_Fe_S_CS"/>
</dbReference>
<evidence type="ECO:0000256" key="8">
    <source>
        <dbReference type="ARBA" id="ARBA00023014"/>
    </source>
</evidence>
<evidence type="ECO:0000256" key="6">
    <source>
        <dbReference type="ARBA" id="ARBA00023002"/>
    </source>
</evidence>
<dbReference type="Pfam" id="PF13484">
    <property type="entry name" value="Fer4_16"/>
    <property type="match status" value="1"/>
</dbReference>
<evidence type="ECO:0000256" key="2">
    <source>
        <dbReference type="ARBA" id="ARBA00022490"/>
    </source>
</evidence>
<dbReference type="FunFam" id="3.30.70.20:FF:000017">
    <property type="entry name" value="Epoxyqueuosine reductase"/>
    <property type="match status" value="1"/>
</dbReference>
<gene>
    <name evidence="10" type="ORF">MNBD_GAMMA23-2308</name>
</gene>
<dbReference type="InterPro" id="IPR017896">
    <property type="entry name" value="4Fe4S_Fe-S-bd"/>
</dbReference>
<dbReference type="AlphaFoldDB" id="A0A3B0ZZ65"/>
<keyword evidence="4" id="KW-0479">Metal-binding</keyword>
<sequence length="361" mass="40797">MQIPSTPTLNSQQLKMLANDIKNWGKELGFQHVGISDTELSKAEATLLDWLDQGYHGDMEWMARHGSKRSRPEELVAGTLRVISVRLDYLPEPAQDCIDLLAQPAQAYISRYALGRDYHKLLRKRLQKLADKILTVTGELGFRVFVDSAPVLEKALAEKAGLGWIGKHTNLLQKQTGSWFFLGELYINLALPVDAPAENHCGTCTSCLDICPTNAFTAPYKLDARKCISYLTIENKGAIPEEFRSQIGNRIYGCDDCQLFCPWNRFAKQTTEQDFKPRHDLNNIELLRLFNWSEKEFLDNLQGSAIRRIGYDAWLRNIAVALGNALAANPNDTEIKQALSARLNTASDLVREHIEWALKSY</sequence>
<dbReference type="InterPro" id="IPR004453">
    <property type="entry name" value="QueG"/>
</dbReference>
<protein>
    <submittedName>
        <fullName evidence="10">Epoxyqueuosine reductase</fullName>
        <ecNumber evidence="10">1.17.99.6</ecNumber>
    </submittedName>
</protein>
<evidence type="ECO:0000256" key="3">
    <source>
        <dbReference type="ARBA" id="ARBA00022694"/>
    </source>
</evidence>
<dbReference type="Gene3D" id="3.30.70.20">
    <property type="match status" value="1"/>
</dbReference>
<evidence type="ECO:0000259" key="9">
    <source>
        <dbReference type="PROSITE" id="PS51379"/>
    </source>
</evidence>
<proteinExistence type="inferred from homology"/>
<dbReference type="HAMAP" id="MF_00916">
    <property type="entry name" value="QueG"/>
    <property type="match status" value="1"/>
</dbReference>
<dbReference type="PROSITE" id="PS00198">
    <property type="entry name" value="4FE4S_FER_1"/>
    <property type="match status" value="1"/>
</dbReference>
<evidence type="ECO:0000256" key="1">
    <source>
        <dbReference type="ARBA" id="ARBA00022485"/>
    </source>
</evidence>
<dbReference type="PANTHER" id="PTHR30002">
    <property type="entry name" value="EPOXYQUEUOSINE REDUCTASE"/>
    <property type="match status" value="1"/>
</dbReference>
<dbReference type="GO" id="GO:0051539">
    <property type="term" value="F:4 iron, 4 sulfur cluster binding"/>
    <property type="evidence" value="ECO:0007669"/>
    <property type="project" value="UniProtKB-KW"/>
</dbReference>
<dbReference type="EC" id="1.17.99.6" evidence="10"/>
<keyword evidence="5" id="KW-0671">Queuosine biosynthesis</keyword>
<dbReference type="EMBL" id="UOFT01000039">
    <property type="protein sequence ID" value="VAW94550.1"/>
    <property type="molecule type" value="Genomic_DNA"/>
</dbReference>
<dbReference type="GO" id="GO:0008616">
    <property type="term" value="P:tRNA queuosine(34) biosynthetic process"/>
    <property type="evidence" value="ECO:0007669"/>
    <property type="project" value="UniProtKB-KW"/>
</dbReference>
<evidence type="ECO:0000256" key="5">
    <source>
        <dbReference type="ARBA" id="ARBA00022785"/>
    </source>
</evidence>
<keyword evidence="3" id="KW-0819">tRNA processing</keyword>
<dbReference type="InterPro" id="IPR013542">
    <property type="entry name" value="QueG_DUF1730"/>
</dbReference>
<dbReference type="NCBIfam" id="TIGR00276">
    <property type="entry name" value="tRNA epoxyqueuosine(34) reductase QueG"/>
    <property type="match status" value="1"/>
</dbReference>